<dbReference type="Pfam" id="PF00441">
    <property type="entry name" value="Acyl-CoA_dh_1"/>
    <property type="match status" value="1"/>
</dbReference>
<proteinExistence type="inferred from homology"/>
<organism evidence="14 15">
    <name type="scientific">Duganella guangzhouensis</name>
    <dbReference type="NCBI Taxonomy" id="2666084"/>
    <lineage>
        <taxon>Bacteria</taxon>
        <taxon>Pseudomonadati</taxon>
        <taxon>Pseudomonadota</taxon>
        <taxon>Betaproteobacteria</taxon>
        <taxon>Burkholderiales</taxon>
        <taxon>Oxalobacteraceae</taxon>
        <taxon>Telluria group</taxon>
        <taxon>Duganella</taxon>
    </lineage>
</organism>
<dbReference type="FunFam" id="2.40.110.10:FF:000031">
    <property type="entry name" value="Acyl-CoA dehydrogenase, putative"/>
    <property type="match status" value="1"/>
</dbReference>
<dbReference type="Pfam" id="PF12806">
    <property type="entry name" value="Acyl-CoA_dh_C"/>
    <property type="match status" value="1"/>
</dbReference>
<accession>A0A6I2KSQ2</accession>
<dbReference type="GO" id="GO:0050660">
    <property type="term" value="F:flavin adenine dinucleotide binding"/>
    <property type="evidence" value="ECO:0007669"/>
    <property type="project" value="InterPro"/>
</dbReference>
<evidence type="ECO:0000259" key="10">
    <source>
        <dbReference type="Pfam" id="PF00441"/>
    </source>
</evidence>
<evidence type="ECO:0000259" key="11">
    <source>
        <dbReference type="Pfam" id="PF02770"/>
    </source>
</evidence>
<comment type="function">
    <text evidence="7">Involved in the assimilation of dimethylsulphoniopropionate (DMSP), an important compound in the fixation of carbon in marine phytoplankton, by mediating the conversion of 3-(methylthio)propanoyl-CoA (MMPA-CoA) to 3-(methylthio)acryloyl-CoA (MTA-CoA).</text>
</comment>
<gene>
    <name evidence="14" type="ORF">GJ699_00820</name>
</gene>
<dbReference type="Gene3D" id="1.20.140.10">
    <property type="entry name" value="Butyryl-CoA Dehydrogenase, subunit A, domain 3"/>
    <property type="match status" value="1"/>
</dbReference>
<dbReference type="AlphaFoldDB" id="A0A6I2KSQ2"/>
<evidence type="ECO:0000256" key="3">
    <source>
        <dbReference type="ARBA" id="ARBA00022630"/>
    </source>
</evidence>
<dbReference type="SUPFAM" id="SSF47203">
    <property type="entry name" value="Acyl-CoA dehydrogenase C-terminal domain-like"/>
    <property type="match status" value="1"/>
</dbReference>
<dbReference type="RefSeq" id="WP_154372173.1">
    <property type="nucleotide sequence ID" value="NZ_WKJK01000001.1"/>
</dbReference>
<dbReference type="EC" id="1.3.99.41" evidence="8"/>
<protein>
    <recommendedName>
        <fullName evidence="9">3-methylmercaptopropionyl-CoA dehydrogenase</fullName>
        <ecNumber evidence="8">1.3.99.41</ecNumber>
    </recommendedName>
</protein>
<dbReference type="InterPro" id="IPR009100">
    <property type="entry name" value="AcylCoA_DH/oxidase_NM_dom_sf"/>
</dbReference>
<dbReference type="Proteomes" id="UP000433309">
    <property type="component" value="Unassembled WGS sequence"/>
</dbReference>
<comment type="similarity">
    <text evidence="2">Belongs to the acyl-CoA dehydrogenase family.</text>
</comment>
<evidence type="ECO:0000256" key="7">
    <source>
        <dbReference type="ARBA" id="ARBA00058683"/>
    </source>
</evidence>
<reference evidence="14 15" key="1">
    <citation type="submission" date="2019-11" db="EMBL/GenBank/DDBJ databases">
        <title>Novel species isolated from a subtropical stream in China.</title>
        <authorList>
            <person name="Lu H."/>
        </authorList>
    </citation>
    <scope>NUCLEOTIDE SEQUENCE [LARGE SCALE GENOMIC DNA]</scope>
    <source>
        <strain evidence="14 15">FT80W</strain>
    </source>
</reference>
<keyword evidence="15" id="KW-1185">Reference proteome</keyword>
<name>A0A6I2KSQ2_9BURK</name>
<sequence>MFSYHPPVKHMRYVLNDVLSATARLRQEAGFADLDAELVQQVLEEAGRFTSEVLFPLNASGDKQGCRFENGVVTTPDGYADAYRQFHEAGWASLSCDPDDGGQGLPQVLNCALEEMMVSANHAWTMYPGLLHGAYTCLRAHGSEALKQAYLPKLVSGEWLATMCLTEPQAGSDVGLLRTRAEPDGEQAYRISGSKIFISGGEHDLTDNIIHLVLARIPGAPEGSKGISLFLVPKIGPDGARNRIVCTGIEHKLGIRGSATCSLDFDGATGWLVGEPHRGLAAMFVMMNAARMLAGAQGIGIAEAAWQNAERYAQERLQMKAVCRPPERQSAAADPIALHPPVQRLLATQRCYVQGGRMLLYWSGLLLDLAHASADAARRQQLEQLLALVTPVVKAFLTQKAFDGASNALQVYGGYGVITETGIEQYLRDVRVTMIYEGTNEIQAIDLVLRKILADQGRTLPMLLDEVRHTAQDEADGPLAGHSCLLLSLTRELAAVADALHGAARARPELPHWIAGDIVKLLGHCLIGWMWLRSARVSIRLHEQDPAFHAEQRASAQHYFTYVFAETQEALAVVRACLG</sequence>
<evidence type="ECO:0000313" key="14">
    <source>
        <dbReference type="EMBL" id="MRW88521.1"/>
    </source>
</evidence>
<dbReference type="Gene3D" id="1.10.540.10">
    <property type="entry name" value="Acyl-CoA dehydrogenase/oxidase, N-terminal domain"/>
    <property type="match status" value="1"/>
</dbReference>
<dbReference type="EMBL" id="WKJK01000001">
    <property type="protein sequence ID" value="MRW88521.1"/>
    <property type="molecule type" value="Genomic_DNA"/>
</dbReference>
<evidence type="ECO:0000313" key="15">
    <source>
        <dbReference type="Proteomes" id="UP000433309"/>
    </source>
</evidence>
<keyword evidence="4" id="KW-0274">FAD</keyword>
<evidence type="ECO:0000256" key="6">
    <source>
        <dbReference type="ARBA" id="ARBA00051388"/>
    </source>
</evidence>
<dbReference type="InterPro" id="IPR009075">
    <property type="entry name" value="AcylCo_DH/oxidase_C"/>
</dbReference>
<comment type="catalytic activity">
    <reaction evidence="6">
        <text>3-(methylsulfanyl)propanoyl-CoA + oxidized [electron-transfer flavoprotein] + H(+) = 3-(methylsulfanyl)acryloyl-CoA + reduced [electron-transfer flavoprotein]</text>
        <dbReference type="Rhea" id="RHEA:52612"/>
        <dbReference type="Rhea" id="RHEA-COMP:10685"/>
        <dbReference type="Rhea" id="RHEA-COMP:10686"/>
        <dbReference type="ChEBI" id="CHEBI:15378"/>
        <dbReference type="ChEBI" id="CHEBI:57692"/>
        <dbReference type="ChEBI" id="CHEBI:58307"/>
        <dbReference type="ChEBI" id="CHEBI:82815"/>
        <dbReference type="ChEBI" id="CHEBI:84994"/>
        <dbReference type="EC" id="1.3.99.41"/>
    </reaction>
    <physiologicalReaction direction="left-to-right" evidence="6">
        <dbReference type="Rhea" id="RHEA:52613"/>
    </physiologicalReaction>
</comment>
<evidence type="ECO:0000259" key="13">
    <source>
        <dbReference type="Pfam" id="PF12806"/>
    </source>
</evidence>
<feature type="domain" description="Acyl-CoA oxidase/dehydrogenase middle" evidence="11">
    <location>
        <begin position="163"/>
        <end position="266"/>
    </location>
</feature>
<evidence type="ECO:0000259" key="12">
    <source>
        <dbReference type="Pfam" id="PF02771"/>
    </source>
</evidence>
<dbReference type="Pfam" id="PF02771">
    <property type="entry name" value="Acyl-CoA_dh_N"/>
    <property type="match status" value="1"/>
</dbReference>
<evidence type="ECO:0000256" key="2">
    <source>
        <dbReference type="ARBA" id="ARBA00009347"/>
    </source>
</evidence>
<evidence type="ECO:0000256" key="8">
    <source>
        <dbReference type="ARBA" id="ARBA00066694"/>
    </source>
</evidence>
<dbReference type="InterPro" id="IPR036250">
    <property type="entry name" value="AcylCo_DH-like_C"/>
</dbReference>
<evidence type="ECO:0000256" key="5">
    <source>
        <dbReference type="ARBA" id="ARBA00023002"/>
    </source>
</evidence>
<keyword evidence="3" id="KW-0285">Flavoprotein</keyword>
<dbReference type="InterPro" id="IPR037069">
    <property type="entry name" value="AcylCoA_DH/ox_N_sf"/>
</dbReference>
<evidence type="ECO:0000256" key="4">
    <source>
        <dbReference type="ARBA" id="ARBA00022827"/>
    </source>
</evidence>
<evidence type="ECO:0000256" key="9">
    <source>
        <dbReference type="ARBA" id="ARBA00069043"/>
    </source>
</evidence>
<dbReference type="Pfam" id="PF02770">
    <property type="entry name" value="Acyl-CoA_dh_M"/>
    <property type="match status" value="1"/>
</dbReference>
<dbReference type="Gene3D" id="2.40.110.10">
    <property type="entry name" value="Butyryl-CoA Dehydrogenase, subunit A, domain 2"/>
    <property type="match status" value="1"/>
</dbReference>
<dbReference type="InterPro" id="IPR006091">
    <property type="entry name" value="Acyl-CoA_Oxase/DH_mid-dom"/>
</dbReference>
<keyword evidence="5" id="KW-0560">Oxidoreductase</keyword>
<dbReference type="InterPro" id="IPR046373">
    <property type="entry name" value="Acyl-CoA_Oxase/DH_mid-dom_sf"/>
</dbReference>
<dbReference type="PANTHER" id="PTHR42803:SF1">
    <property type="entry name" value="BROAD-SPECIFICITY LINEAR ACYL-COA DEHYDROGENASE FADE5"/>
    <property type="match status" value="1"/>
</dbReference>
<dbReference type="InterPro" id="IPR025878">
    <property type="entry name" value="Acyl-CoA_dh-like_C_dom"/>
</dbReference>
<evidence type="ECO:0000256" key="1">
    <source>
        <dbReference type="ARBA" id="ARBA00001974"/>
    </source>
</evidence>
<dbReference type="SUPFAM" id="SSF56645">
    <property type="entry name" value="Acyl-CoA dehydrogenase NM domain-like"/>
    <property type="match status" value="1"/>
</dbReference>
<feature type="domain" description="Acyl-CoA dehydrogenase/oxidase N-terminal" evidence="12">
    <location>
        <begin position="40"/>
        <end position="158"/>
    </location>
</feature>
<comment type="caution">
    <text evidence="14">The sequence shown here is derived from an EMBL/GenBank/DDBJ whole genome shotgun (WGS) entry which is preliminary data.</text>
</comment>
<dbReference type="PANTHER" id="PTHR42803">
    <property type="entry name" value="ACYL-COA DEHYDROGENASE"/>
    <property type="match status" value="1"/>
</dbReference>
<dbReference type="InterPro" id="IPR013786">
    <property type="entry name" value="AcylCoA_DH/ox_N"/>
</dbReference>
<feature type="domain" description="Acetyl-CoA dehydrogenase-like C-terminal" evidence="13">
    <location>
        <begin position="463"/>
        <end position="576"/>
    </location>
</feature>
<comment type="cofactor">
    <cofactor evidence="1">
        <name>FAD</name>
        <dbReference type="ChEBI" id="CHEBI:57692"/>
    </cofactor>
</comment>
<dbReference type="GO" id="GO:0016627">
    <property type="term" value="F:oxidoreductase activity, acting on the CH-CH group of donors"/>
    <property type="evidence" value="ECO:0007669"/>
    <property type="project" value="InterPro"/>
</dbReference>
<dbReference type="InterPro" id="IPR052166">
    <property type="entry name" value="Diverse_Acyl-CoA_DH"/>
</dbReference>
<feature type="domain" description="Acyl-CoA dehydrogenase/oxidase C-terminal" evidence="10">
    <location>
        <begin position="278"/>
        <end position="445"/>
    </location>
</feature>